<dbReference type="InterPro" id="IPR010730">
    <property type="entry name" value="HET"/>
</dbReference>
<comment type="caution">
    <text evidence="2">The sequence shown here is derived from an EMBL/GenBank/DDBJ whole genome shotgun (WGS) entry which is preliminary data.</text>
</comment>
<keyword evidence="3" id="KW-1185">Reference proteome</keyword>
<dbReference type="AlphaFoldDB" id="A0A4Z0YM07"/>
<evidence type="ECO:0000313" key="2">
    <source>
        <dbReference type="EMBL" id="TGJ84904.1"/>
    </source>
</evidence>
<dbReference type="Proteomes" id="UP000297716">
    <property type="component" value="Unassembled WGS sequence"/>
</dbReference>
<dbReference type="PANTHER" id="PTHR33112:SF12">
    <property type="entry name" value="HETEROKARYON INCOMPATIBILITY DOMAIN-CONTAINING PROTEIN"/>
    <property type="match status" value="1"/>
</dbReference>
<dbReference type="Pfam" id="PF06985">
    <property type="entry name" value="HET"/>
    <property type="match status" value="1"/>
</dbReference>
<reference evidence="2 3" key="1">
    <citation type="submission" date="2019-03" db="EMBL/GenBank/DDBJ databases">
        <title>Draft genome sequence of Xylaria hypoxylon DSM 108379, a ubiquitous saprotrophic-parasitic fungi on hardwood.</title>
        <authorList>
            <person name="Buettner E."/>
            <person name="Leonhardt S."/>
            <person name="Gebauer A.M."/>
            <person name="Liers C."/>
            <person name="Hofrichter M."/>
            <person name="Kellner H."/>
        </authorList>
    </citation>
    <scope>NUCLEOTIDE SEQUENCE [LARGE SCALE GENOMIC DNA]</scope>
    <source>
        <strain evidence="2 3">DSM 108379</strain>
    </source>
</reference>
<gene>
    <name evidence="2" type="ORF">E0Z10_g3880</name>
</gene>
<dbReference type="OrthoDB" id="5135333at2759"/>
<dbReference type="EMBL" id="SKBN01000057">
    <property type="protein sequence ID" value="TGJ84904.1"/>
    <property type="molecule type" value="Genomic_DNA"/>
</dbReference>
<organism evidence="2 3">
    <name type="scientific">Xylaria hypoxylon</name>
    <dbReference type="NCBI Taxonomy" id="37992"/>
    <lineage>
        <taxon>Eukaryota</taxon>
        <taxon>Fungi</taxon>
        <taxon>Dikarya</taxon>
        <taxon>Ascomycota</taxon>
        <taxon>Pezizomycotina</taxon>
        <taxon>Sordariomycetes</taxon>
        <taxon>Xylariomycetidae</taxon>
        <taxon>Xylariales</taxon>
        <taxon>Xylariaceae</taxon>
        <taxon>Xylaria</taxon>
    </lineage>
</organism>
<protein>
    <recommendedName>
        <fullName evidence="1">Heterokaryon incompatibility domain-containing protein</fullName>
    </recommendedName>
</protein>
<accession>A0A4Z0YM07</accession>
<dbReference type="STRING" id="37992.A0A4Z0YM07"/>
<evidence type="ECO:0000313" key="3">
    <source>
        <dbReference type="Proteomes" id="UP000297716"/>
    </source>
</evidence>
<evidence type="ECO:0000259" key="1">
    <source>
        <dbReference type="Pfam" id="PF06985"/>
    </source>
</evidence>
<proteinExistence type="predicted"/>
<sequence length="771" mass="88558">MNLRQCTICEAKDAGHAPRVNPRLCGGCQDWDDLLHVNYCRERAETHAPLNPVPFCYKHNPNWPPSRKGNYSELKTLEFFSREHFAVRRQCIMCSAVGDALERAISESEDGQETKIAVWRPFIFDTGKHQWNVRDEQTAMEKGMVPWLQKCVLAICIATAPIGEDSWSYQPRIMEFILRYEKWCYDLSHIGPWDRQVMDTSQIEVVADAIHLCVEIGQRYLWVDRFCIVQDDLELKAEQIEAMGVIYDRAFLTIVALGDGPTPGLVGLNCRPRQQGFQNWSWDLLPTMSNPVGEARVPLINMALSESIWNQRAWTFQEMALSKRKIYFDAGQVYGGCTKERWQEKPEDENEGEWMESQAWEIHKLNDHLWDFNQDSFAVYSGIITRFSPRKLTFPNDILPAFAGVVNVLETQLKRPILLGHPEEFFTKSLSWVPQPGFMATRRVLDCVPSWSWAAWDSKATWDDDWTIAPGIYLAARVSVLQASFVNFYFSDPKQGLRPVKEQHQPLEHYLVEQKRAALKVIKEAADSWWPSSISSDPVAVEVGELDELIKLVWDWAYHKAQDDDGAWPPSTFRTPPKARLHDISEVETAYAALRNLDHAIDTRWWPPTVAKDLETHRQLENLSTEAKALAEERPNSIIFNTTCAYLKVGSFGQMWFKIPPRRNLSGCAIQNQEGIPVGITMAMAPQLTFDMFRKGGEYLVALLGVCSAKRWMQWDKGERSRLPPYHLNELCLLVIIMDENDGVCQRLAVGVVYADEWMNLQPQWRTVVLA</sequence>
<feature type="domain" description="Heterokaryon incompatibility" evidence="1">
    <location>
        <begin position="203"/>
        <end position="318"/>
    </location>
</feature>
<dbReference type="PANTHER" id="PTHR33112">
    <property type="entry name" value="DOMAIN PROTEIN, PUTATIVE-RELATED"/>
    <property type="match status" value="1"/>
</dbReference>
<name>A0A4Z0YM07_9PEZI</name>